<evidence type="ECO:0000256" key="1">
    <source>
        <dbReference type="SAM" id="MobiDB-lite"/>
    </source>
</evidence>
<feature type="compositionally biased region" description="Low complexity" evidence="1">
    <location>
        <begin position="136"/>
        <end position="145"/>
    </location>
</feature>
<feature type="chain" id="PRO_5046859722" evidence="3">
    <location>
        <begin position="32"/>
        <end position="342"/>
    </location>
</feature>
<evidence type="ECO:0000256" key="2">
    <source>
        <dbReference type="SAM" id="Phobius"/>
    </source>
</evidence>
<feature type="signal peptide" evidence="3">
    <location>
        <begin position="1"/>
        <end position="31"/>
    </location>
</feature>
<keyword evidence="2" id="KW-0812">Transmembrane</keyword>
<keyword evidence="3" id="KW-0732">Signal</keyword>
<evidence type="ECO:0000313" key="5">
    <source>
        <dbReference type="Proteomes" id="UP001199469"/>
    </source>
</evidence>
<evidence type="ECO:0000313" key="4">
    <source>
        <dbReference type="EMBL" id="MCD2193098.1"/>
    </source>
</evidence>
<name>A0ABS8P4D0_9PSEU</name>
<feature type="region of interest" description="Disordered" evidence="1">
    <location>
        <begin position="123"/>
        <end position="145"/>
    </location>
</feature>
<organism evidence="4 5">
    <name type="scientific">Actinomycetospora endophytica</name>
    <dbReference type="NCBI Taxonomy" id="2291215"/>
    <lineage>
        <taxon>Bacteria</taxon>
        <taxon>Bacillati</taxon>
        <taxon>Actinomycetota</taxon>
        <taxon>Actinomycetes</taxon>
        <taxon>Pseudonocardiales</taxon>
        <taxon>Pseudonocardiaceae</taxon>
        <taxon>Actinomycetospora</taxon>
    </lineage>
</organism>
<proteinExistence type="predicted"/>
<keyword evidence="2" id="KW-0472">Membrane</keyword>
<sequence>MGTRFSRLVSVAAAGGVITGSLLFGAGVASAAPTPTAGGQVVPAACGTTVAAQPGDTVQVKPLLGLPFNVPIGSAAGPFQSITQTIAGSLCQVQVQLVQPVTTRVAAAAPQLAPVAGAVEKGSRTALGGPAPASPAPAAQAPAPAAAAPQSAPIAPVAPTALSPTALAASAPAFAPSFNTLPSSFLGAAAPSSAPSGLASSYDAGQLFGSAFPGLKAGAPAYLGYDPASAVTTASQVQALPVDGMSKGMGVPVMLAVLALAGVAAFVVRSMVLRRATSASATSAPVDEAPVDEAPEDDEAYDAISMDALTEVRSPAPESPALGFPAARDEHEDTELMGTTTR</sequence>
<comment type="caution">
    <text evidence="4">The sequence shown here is derived from an EMBL/GenBank/DDBJ whole genome shotgun (WGS) entry which is preliminary data.</text>
</comment>
<accession>A0ABS8P4D0</accession>
<protein>
    <submittedName>
        <fullName evidence="4">Uncharacterized protein</fullName>
    </submittedName>
</protein>
<dbReference type="Proteomes" id="UP001199469">
    <property type="component" value="Unassembled WGS sequence"/>
</dbReference>
<dbReference type="EMBL" id="JAJNDB010000001">
    <property type="protein sequence ID" value="MCD2193098.1"/>
    <property type="molecule type" value="Genomic_DNA"/>
</dbReference>
<keyword evidence="2" id="KW-1133">Transmembrane helix</keyword>
<feature type="transmembrane region" description="Helical" evidence="2">
    <location>
        <begin position="249"/>
        <end position="268"/>
    </location>
</feature>
<keyword evidence="5" id="KW-1185">Reference proteome</keyword>
<dbReference type="RefSeq" id="WP_230730747.1">
    <property type="nucleotide sequence ID" value="NZ_JAJNDB010000001.1"/>
</dbReference>
<feature type="region of interest" description="Disordered" evidence="1">
    <location>
        <begin position="311"/>
        <end position="342"/>
    </location>
</feature>
<gene>
    <name evidence="4" type="ORF">LQ327_06810</name>
</gene>
<reference evidence="4 5" key="1">
    <citation type="submission" date="2021-11" db="EMBL/GenBank/DDBJ databases">
        <title>Draft genome sequence of Actinomycetospora sp. SF1 isolated from the rhizosphere soil.</title>
        <authorList>
            <person name="Duangmal K."/>
            <person name="Chantavorakit T."/>
        </authorList>
    </citation>
    <scope>NUCLEOTIDE SEQUENCE [LARGE SCALE GENOMIC DNA]</scope>
    <source>
        <strain evidence="4 5">TBRC 5722</strain>
    </source>
</reference>
<evidence type="ECO:0000256" key="3">
    <source>
        <dbReference type="SAM" id="SignalP"/>
    </source>
</evidence>